<dbReference type="GO" id="GO:0000981">
    <property type="term" value="F:DNA-binding transcription factor activity, RNA polymerase II-specific"/>
    <property type="evidence" value="ECO:0007669"/>
    <property type="project" value="InterPro"/>
</dbReference>
<feature type="region of interest" description="Disordered" evidence="8">
    <location>
        <begin position="790"/>
        <end position="826"/>
    </location>
</feature>
<evidence type="ECO:0000256" key="8">
    <source>
        <dbReference type="SAM" id="MobiDB-lite"/>
    </source>
</evidence>
<dbReference type="SUPFAM" id="SSF57701">
    <property type="entry name" value="Zn2/Cys6 DNA-binding domain"/>
    <property type="match status" value="1"/>
</dbReference>
<organism evidence="10 11">
    <name type="scientific">Orbilia javanica</name>
    <dbReference type="NCBI Taxonomy" id="47235"/>
    <lineage>
        <taxon>Eukaryota</taxon>
        <taxon>Fungi</taxon>
        <taxon>Dikarya</taxon>
        <taxon>Ascomycota</taxon>
        <taxon>Pezizomycotina</taxon>
        <taxon>Orbiliomycetes</taxon>
        <taxon>Orbiliales</taxon>
        <taxon>Orbiliaceae</taxon>
        <taxon>Orbilia</taxon>
    </lineage>
</organism>
<evidence type="ECO:0000256" key="1">
    <source>
        <dbReference type="ARBA" id="ARBA00004123"/>
    </source>
</evidence>
<dbReference type="PROSITE" id="PS50048">
    <property type="entry name" value="ZN2_CY6_FUNGAL_2"/>
    <property type="match status" value="1"/>
</dbReference>
<dbReference type="AlphaFoldDB" id="A0AAN8RCM6"/>
<dbReference type="Pfam" id="PF04082">
    <property type="entry name" value="Fungal_trans"/>
    <property type="match status" value="1"/>
</dbReference>
<feature type="region of interest" description="Disordered" evidence="8">
    <location>
        <begin position="242"/>
        <end position="270"/>
    </location>
</feature>
<evidence type="ECO:0000313" key="10">
    <source>
        <dbReference type="EMBL" id="KAK6342418.1"/>
    </source>
</evidence>
<dbReference type="SMART" id="SM00066">
    <property type="entry name" value="GAL4"/>
    <property type="match status" value="1"/>
</dbReference>
<proteinExistence type="predicted"/>
<evidence type="ECO:0000256" key="5">
    <source>
        <dbReference type="ARBA" id="ARBA00023125"/>
    </source>
</evidence>
<dbReference type="CDD" id="cd14723">
    <property type="entry name" value="ZIP_Ppr1"/>
    <property type="match status" value="1"/>
</dbReference>
<name>A0AAN8RCM6_9PEZI</name>
<accession>A0AAN8RCM6</accession>
<dbReference type="Gene3D" id="4.10.240.10">
    <property type="entry name" value="Zn(2)-C6 fungal-type DNA-binding domain"/>
    <property type="match status" value="1"/>
</dbReference>
<keyword evidence="4" id="KW-0805">Transcription regulation</keyword>
<comment type="caution">
    <text evidence="10">The sequence shown here is derived from an EMBL/GenBank/DDBJ whole genome shotgun (WGS) entry which is preliminary data.</text>
</comment>
<dbReference type="PANTHER" id="PTHR47782">
    <property type="entry name" value="ZN(II)2CYS6 TRANSCRIPTION FACTOR (EUROFUNG)-RELATED"/>
    <property type="match status" value="1"/>
</dbReference>
<reference evidence="10 11" key="1">
    <citation type="submission" date="2019-10" db="EMBL/GenBank/DDBJ databases">
        <authorList>
            <person name="Palmer J.M."/>
        </authorList>
    </citation>
    <scope>NUCLEOTIDE SEQUENCE [LARGE SCALE GENOMIC DNA]</scope>
    <source>
        <strain evidence="10 11">TWF718</strain>
    </source>
</reference>
<dbReference type="InterPro" id="IPR007219">
    <property type="entry name" value="XnlR_reg_dom"/>
</dbReference>
<dbReference type="GO" id="GO:0043565">
    <property type="term" value="F:sequence-specific DNA binding"/>
    <property type="evidence" value="ECO:0007669"/>
    <property type="project" value="TreeGrafter"/>
</dbReference>
<comment type="subcellular location">
    <subcellularLocation>
        <location evidence="1">Nucleus</location>
    </subcellularLocation>
</comment>
<dbReference type="CDD" id="cd12148">
    <property type="entry name" value="fungal_TF_MHR"/>
    <property type="match status" value="1"/>
</dbReference>
<sequence length="1057" mass="114718">MSNDFIDGASNVKRRRRESPSDSESHNSPSQPTSATQANPPPTQLSGATSFRSVTACNRCRLRKNRCDQRIPACTQCEKVGVKCVGYDPITKREIPRSYVSYLEERVTYLENLLSTNSLPFEPPTSFFPLNGQVATSPSASGVNPLSPSLSRNGIDVTEGASPSFVKPPTPVSTQHTPGIVTINPGNRPIDENVDLIKSDPTLSAISSIPVQGTSDPRFLGSTSGISFARLVFEAVKSTNGGATSGVDMGNGAGNGNGSGNGSGSYTPVGRWNRRSFAQPGVFSKETDMRDSFFGLQAKPAIPSAPFPSEVLGRKLVELYFEHSNPQIPILHRVEFMKFFDAAYDIRPGEARSPQMLYLLNIVFAIGAGIFVDRTPAPSPGLGADMKSIYEGKQQPEAYHAAAVVHLEEFLRASSGGLEELQAVLLLAAYAILRPVSPGVWYIIGVAMRLAVDLGLFTEEVVPKGVGDDGMRGWRRDLRRRLFWCTYSLDRLVSTCVGRPVQIADEVIGIEFPSFLPDEFITPMGIRQPSTPPPATYKSISYAYFQLRLLQSEILQVHHYQQTHNHPNSLPQHVHPTGLNLVTPFLKPHQSLLEWRNSVDGRLKEWFEGCPKTKEVTGCAFSLEFLELNYWLTLMMLYRPSLSVPDLLAEKFGTNVDPNGNTKGDGSENRKRDRIRDKEEEERVYGVVADAGMKVLRLYRQLHRMRQVNHTFLAVHHLFMAGISFLYAIWHSPTVRAKLSMDDVDFTILAATSVLGDLSDRCPPAEACRVSFERMSRATVTMCLSGAEPQNLNLSKDAPSPPPDEIKPYTSNPEDEKRPVAKRKRQHNFDSQFRELFAGNEDVLSQGTGAGKIPRSTKSGKSQRLVDRGFHAVIKEKPIDDPVNEGEEEIEDEEARRAAAAAGMLAASSGDFSPGTQAYSIAEGMTPGDDESLISSTNSYLAATGSGAGLPTTASQAGDSLMSGVDVDHDDWTVGYNGLSEFGMENAASAAASNAAAAAANAASGFGGLDGGSGWGGPFDLNMNYGGWGVGGLDGSWTNGNGQMELFDSFFFGGPGL</sequence>
<evidence type="ECO:0000256" key="2">
    <source>
        <dbReference type="ARBA" id="ARBA00022723"/>
    </source>
</evidence>
<protein>
    <submittedName>
        <fullName evidence="10">Fungal specific transcription factor</fullName>
    </submittedName>
</protein>
<dbReference type="Proteomes" id="UP001313282">
    <property type="component" value="Unassembled WGS sequence"/>
</dbReference>
<evidence type="ECO:0000313" key="11">
    <source>
        <dbReference type="Proteomes" id="UP001313282"/>
    </source>
</evidence>
<dbReference type="GO" id="GO:0008270">
    <property type="term" value="F:zinc ion binding"/>
    <property type="evidence" value="ECO:0007669"/>
    <property type="project" value="InterPro"/>
</dbReference>
<keyword evidence="11" id="KW-1185">Reference proteome</keyword>
<feature type="region of interest" description="Disordered" evidence="8">
    <location>
        <begin position="840"/>
        <end position="863"/>
    </location>
</feature>
<dbReference type="InterPro" id="IPR036864">
    <property type="entry name" value="Zn2-C6_fun-type_DNA-bd_sf"/>
</dbReference>
<dbReference type="Pfam" id="PF00172">
    <property type="entry name" value="Zn_clus"/>
    <property type="match status" value="1"/>
</dbReference>
<dbReference type="GO" id="GO:0006351">
    <property type="term" value="P:DNA-templated transcription"/>
    <property type="evidence" value="ECO:0007669"/>
    <property type="project" value="InterPro"/>
</dbReference>
<keyword evidence="3" id="KW-0862">Zinc</keyword>
<dbReference type="InterPro" id="IPR001138">
    <property type="entry name" value="Zn2Cys6_DnaBD"/>
</dbReference>
<evidence type="ECO:0000256" key="4">
    <source>
        <dbReference type="ARBA" id="ARBA00023015"/>
    </source>
</evidence>
<dbReference type="GO" id="GO:0045944">
    <property type="term" value="P:positive regulation of transcription by RNA polymerase II"/>
    <property type="evidence" value="ECO:0007669"/>
    <property type="project" value="TreeGrafter"/>
</dbReference>
<evidence type="ECO:0000256" key="3">
    <source>
        <dbReference type="ARBA" id="ARBA00022833"/>
    </source>
</evidence>
<evidence type="ECO:0000259" key="9">
    <source>
        <dbReference type="PROSITE" id="PS50048"/>
    </source>
</evidence>
<dbReference type="PROSITE" id="PS00463">
    <property type="entry name" value="ZN2_CY6_FUNGAL_1"/>
    <property type="match status" value="1"/>
</dbReference>
<dbReference type="GO" id="GO:0005634">
    <property type="term" value="C:nucleus"/>
    <property type="evidence" value="ECO:0007669"/>
    <property type="project" value="UniProtKB-SubCell"/>
</dbReference>
<evidence type="ECO:0000256" key="6">
    <source>
        <dbReference type="ARBA" id="ARBA00023163"/>
    </source>
</evidence>
<dbReference type="InterPro" id="IPR052202">
    <property type="entry name" value="Yeast_MetPath_Reg"/>
</dbReference>
<keyword evidence="6" id="KW-0804">Transcription</keyword>
<dbReference type="PANTHER" id="PTHR47782:SF1">
    <property type="entry name" value="PYRIMIDINE PATHWAY REGULATORY PROTEIN 1"/>
    <property type="match status" value="1"/>
</dbReference>
<dbReference type="CDD" id="cd00067">
    <property type="entry name" value="GAL4"/>
    <property type="match status" value="1"/>
</dbReference>
<keyword evidence="5" id="KW-0238">DNA-binding</keyword>
<evidence type="ECO:0000256" key="7">
    <source>
        <dbReference type="ARBA" id="ARBA00023242"/>
    </source>
</evidence>
<dbReference type="SMART" id="SM00906">
    <property type="entry name" value="Fungal_trans"/>
    <property type="match status" value="1"/>
</dbReference>
<keyword evidence="7" id="KW-0539">Nucleus</keyword>
<feature type="compositionally biased region" description="Polar residues" evidence="8">
    <location>
        <begin position="33"/>
        <end position="48"/>
    </location>
</feature>
<feature type="region of interest" description="Disordered" evidence="8">
    <location>
        <begin position="161"/>
        <end position="187"/>
    </location>
</feature>
<feature type="compositionally biased region" description="Basic and acidic residues" evidence="8">
    <location>
        <begin position="665"/>
        <end position="676"/>
    </location>
</feature>
<feature type="domain" description="Zn(2)-C6 fungal-type" evidence="9">
    <location>
        <begin position="56"/>
        <end position="85"/>
    </location>
</feature>
<feature type="compositionally biased region" description="Gly residues" evidence="8">
    <location>
        <begin position="249"/>
        <end position="263"/>
    </location>
</feature>
<dbReference type="FunFam" id="4.10.240.10:FF:000006">
    <property type="entry name" value="Positive regulator of purine utilization"/>
    <property type="match status" value="1"/>
</dbReference>
<keyword evidence="2" id="KW-0479">Metal-binding</keyword>
<gene>
    <name evidence="10" type="primary">PPR1_2</name>
    <name evidence="10" type="ORF">TWF718_007819</name>
</gene>
<dbReference type="EMBL" id="JAVHNR010000005">
    <property type="protein sequence ID" value="KAK6342418.1"/>
    <property type="molecule type" value="Genomic_DNA"/>
</dbReference>
<feature type="region of interest" description="Disordered" evidence="8">
    <location>
        <begin position="653"/>
        <end position="676"/>
    </location>
</feature>
<feature type="region of interest" description="Disordered" evidence="8">
    <location>
        <begin position="1"/>
        <end position="48"/>
    </location>
</feature>